<keyword evidence="3" id="KW-0804">Transcription</keyword>
<dbReference type="PROSITE" id="PS01124">
    <property type="entry name" value="HTH_ARAC_FAMILY_2"/>
    <property type="match status" value="1"/>
</dbReference>
<dbReference type="PROSITE" id="PS00041">
    <property type="entry name" value="HTH_ARAC_FAMILY_1"/>
    <property type="match status" value="1"/>
</dbReference>
<name>A0ABR7P9V8_9FIRM</name>
<dbReference type="InterPro" id="IPR018062">
    <property type="entry name" value="HTH_AraC-typ_CS"/>
</dbReference>
<evidence type="ECO:0000256" key="1">
    <source>
        <dbReference type="ARBA" id="ARBA00023015"/>
    </source>
</evidence>
<dbReference type="Proteomes" id="UP000661649">
    <property type="component" value="Unassembled WGS sequence"/>
</dbReference>
<dbReference type="PANTHER" id="PTHR43280:SF28">
    <property type="entry name" value="HTH-TYPE TRANSCRIPTIONAL ACTIVATOR RHAS"/>
    <property type="match status" value="1"/>
</dbReference>
<accession>A0ABR7P9V8</accession>
<protein>
    <submittedName>
        <fullName evidence="5">Helix-turn-helix transcriptional regulator</fullName>
    </submittedName>
</protein>
<evidence type="ECO:0000313" key="6">
    <source>
        <dbReference type="Proteomes" id="UP000661649"/>
    </source>
</evidence>
<evidence type="ECO:0000259" key="4">
    <source>
        <dbReference type="PROSITE" id="PS01124"/>
    </source>
</evidence>
<dbReference type="SMART" id="SM00342">
    <property type="entry name" value="HTH_ARAC"/>
    <property type="match status" value="1"/>
</dbReference>
<evidence type="ECO:0000256" key="3">
    <source>
        <dbReference type="ARBA" id="ARBA00023163"/>
    </source>
</evidence>
<reference evidence="5 6" key="1">
    <citation type="submission" date="2020-08" db="EMBL/GenBank/DDBJ databases">
        <title>Genome public.</title>
        <authorList>
            <person name="Liu C."/>
            <person name="Sun Q."/>
        </authorList>
    </citation>
    <scope>NUCLEOTIDE SEQUENCE [LARGE SCALE GENOMIC DNA]</scope>
    <source>
        <strain evidence="5 6">3_YM_SP_D4_24.mj</strain>
    </source>
</reference>
<sequence>MSGDMISISIPPFPDFIEGNYKIMRKGQSHVERKNLGFFDLIAVKKGALFLAEGEKQYEVKENEMFILLPDRHHYSWKPCQEDTGFYWLHFYTTAQWKQGPKASRFVSKLPISGQHYHQCSYTLHLQKYSTIKEPELLFELFQNILDSTAGEHDIWKTEELFLRFLKTIENAGMHKDRLTLLAEQIQIYLENNLEHPITNQILEQQFHLHRNYLAKAMKETFGKTPLEVLVEIRLEYAKQYLLRTDYDIRKISRLVGFGSEIYFSNCFKKHMEISPKNYRKKYEKNTLV</sequence>
<dbReference type="SUPFAM" id="SSF51215">
    <property type="entry name" value="Regulatory protein AraC"/>
    <property type="match status" value="1"/>
</dbReference>
<dbReference type="InterPro" id="IPR037923">
    <property type="entry name" value="HTH-like"/>
</dbReference>
<dbReference type="SUPFAM" id="SSF46689">
    <property type="entry name" value="Homeodomain-like"/>
    <property type="match status" value="1"/>
</dbReference>
<feature type="domain" description="HTH araC/xylS-type" evidence="4">
    <location>
        <begin position="184"/>
        <end position="282"/>
    </location>
</feature>
<dbReference type="InterPro" id="IPR018060">
    <property type="entry name" value="HTH_AraC"/>
</dbReference>
<dbReference type="EMBL" id="JACRTP010000002">
    <property type="protein sequence ID" value="MBC8628192.1"/>
    <property type="molecule type" value="Genomic_DNA"/>
</dbReference>
<dbReference type="Gene3D" id="1.10.10.60">
    <property type="entry name" value="Homeodomain-like"/>
    <property type="match status" value="2"/>
</dbReference>
<dbReference type="InterPro" id="IPR009057">
    <property type="entry name" value="Homeodomain-like_sf"/>
</dbReference>
<keyword evidence="2" id="KW-0238">DNA-binding</keyword>
<evidence type="ECO:0000256" key="2">
    <source>
        <dbReference type="ARBA" id="ARBA00023125"/>
    </source>
</evidence>
<evidence type="ECO:0000313" key="5">
    <source>
        <dbReference type="EMBL" id="MBC8628192.1"/>
    </source>
</evidence>
<keyword evidence="6" id="KW-1185">Reference proteome</keyword>
<dbReference type="PANTHER" id="PTHR43280">
    <property type="entry name" value="ARAC-FAMILY TRANSCRIPTIONAL REGULATOR"/>
    <property type="match status" value="1"/>
</dbReference>
<organism evidence="5 6">
    <name type="scientific">Blautia stercoris</name>
    <dbReference type="NCBI Taxonomy" id="871664"/>
    <lineage>
        <taxon>Bacteria</taxon>
        <taxon>Bacillati</taxon>
        <taxon>Bacillota</taxon>
        <taxon>Clostridia</taxon>
        <taxon>Lachnospirales</taxon>
        <taxon>Lachnospiraceae</taxon>
        <taxon>Blautia</taxon>
    </lineage>
</organism>
<dbReference type="Pfam" id="PF12833">
    <property type="entry name" value="HTH_18"/>
    <property type="match status" value="1"/>
</dbReference>
<keyword evidence="1" id="KW-0805">Transcription regulation</keyword>
<proteinExistence type="predicted"/>
<gene>
    <name evidence="5" type="ORF">H8712_06120</name>
</gene>
<comment type="caution">
    <text evidence="5">The sequence shown here is derived from an EMBL/GenBank/DDBJ whole genome shotgun (WGS) entry which is preliminary data.</text>
</comment>